<accession>A0A077R364</accession>
<dbReference type="AlphaFoldDB" id="A0A077R364"/>
<name>A0A077R364_9BASI</name>
<dbReference type="EMBL" id="HG529575">
    <property type="protein sequence ID" value="CDI53351.1"/>
    <property type="molecule type" value="Genomic_DNA"/>
</dbReference>
<organism evidence="1">
    <name type="scientific">Melanopsichium pennsylvanicum 4</name>
    <dbReference type="NCBI Taxonomy" id="1398559"/>
    <lineage>
        <taxon>Eukaryota</taxon>
        <taxon>Fungi</taxon>
        <taxon>Dikarya</taxon>
        <taxon>Basidiomycota</taxon>
        <taxon>Ustilaginomycotina</taxon>
        <taxon>Ustilaginomycetes</taxon>
        <taxon>Ustilaginales</taxon>
        <taxon>Ustilaginaceae</taxon>
        <taxon>Melanopsichium</taxon>
    </lineage>
</organism>
<sequence>MDQKGTDNLLVSNIGDLKTSRALRAATYEAILYMFDAGTGVHNAGIP</sequence>
<evidence type="ECO:0000313" key="1">
    <source>
        <dbReference type="EMBL" id="CDI53351.1"/>
    </source>
</evidence>
<protein>
    <submittedName>
        <fullName evidence="1">Uncharacterized protein</fullName>
    </submittedName>
</protein>
<reference evidence="1" key="1">
    <citation type="journal article" date="2014" name="Genome Biol. Evol.">
        <title>Gene Loss Rather Than Gene Gain Is Associated with a Host Jump from Monocots to Dicots in the Smut Fungus Melanopsichium pennsylvanicum.</title>
        <authorList>
            <person name="Sharma R."/>
            <person name="Mishra B."/>
            <person name="Runge F."/>
            <person name="Thines M."/>
        </authorList>
    </citation>
    <scope>NUCLEOTIDE SEQUENCE</scope>
    <source>
        <strain evidence="1">4</strain>
    </source>
</reference>
<proteinExistence type="predicted"/>